<dbReference type="PROSITE" id="PS50045">
    <property type="entry name" value="SIGMA54_INTERACT_4"/>
    <property type="match status" value="1"/>
</dbReference>
<dbReference type="SUPFAM" id="SSF52540">
    <property type="entry name" value="P-loop containing nucleoside triphosphate hydrolases"/>
    <property type="match status" value="1"/>
</dbReference>
<feature type="region of interest" description="Disordered" evidence="6">
    <location>
        <begin position="407"/>
        <end position="430"/>
    </location>
</feature>
<dbReference type="Gene3D" id="1.10.10.60">
    <property type="entry name" value="Homeodomain-like"/>
    <property type="match status" value="1"/>
</dbReference>
<dbReference type="Pfam" id="PF00158">
    <property type="entry name" value="Sigma54_activat"/>
    <property type="match status" value="1"/>
</dbReference>
<dbReference type="PROSITE" id="PS00676">
    <property type="entry name" value="SIGMA54_INTERACT_2"/>
    <property type="match status" value="1"/>
</dbReference>
<dbReference type="PROSITE" id="PS00675">
    <property type="entry name" value="SIGMA54_INTERACT_1"/>
    <property type="match status" value="1"/>
</dbReference>
<dbReference type="Pfam" id="PF25601">
    <property type="entry name" value="AAA_lid_14"/>
    <property type="match status" value="1"/>
</dbReference>
<proteinExistence type="predicted"/>
<dbReference type="GO" id="GO:0043565">
    <property type="term" value="F:sequence-specific DNA binding"/>
    <property type="evidence" value="ECO:0007669"/>
    <property type="project" value="InterPro"/>
</dbReference>
<dbReference type="FunFam" id="3.40.50.300:FF:000006">
    <property type="entry name" value="DNA-binding transcriptional regulator NtrC"/>
    <property type="match status" value="1"/>
</dbReference>
<dbReference type="Gene3D" id="3.40.50.2300">
    <property type="match status" value="1"/>
</dbReference>
<keyword evidence="2" id="KW-0067">ATP-binding</keyword>
<dbReference type="GO" id="GO:0005524">
    <property type="term" value="F:ATP binding"/>
    <property type="evidence" value="ECO:0007669"/>
    <property type="project" value="UniProtKB-KW"/>
</dbReference>
<dbReference type="InterPro" id="IPR002197">
    <property type="entry name" value="HTH_Fis"/>
</dbReference>
<dbReference type="InterPro" id="IPR003593">
    <property type="entry name" value="AAA+_ATPase"/>
</dbReference>
<dbReference type="GO" id="GO:0006355">
    <property type="term" value="P:regulation of DNA-templated transcription"/>
    <property type="evidence" value="ECO:0007669"/>
    <property type="project" value="InterPro"/>
</dbReference>
<dbReference type="EMBL" id="JAAAWO010000002">
    <property type="protein sequence ID" value="NDW14691.1"/>
    <property type="molecule type" value="Genomic_DNA"/>
</dbReference>
<evidence type="ECO:0000313" key="8">
    <source>
        <dbReference type="EMBL" id="NDW14691.1"/>
    </source>
</evidence>
<dbReference type="InterPro" id="IPR025943">
    <property type="entry name" value="Sigma_54_int_dom_ATP-bd_2"/>
</dbReference>
<dbReference type="InterPro" id="IPR027417">
    <property type="entry name" value="P-loop_NTPase"/>
</dbReference>
<dbReference type="PANTHER" id="PTHR32071:SF117">
    <property type="entry name" value="PTS-DEPENDENT DIHYDROXYACETONE KINASE OPERON REGULATORY PROTEIN-RELATED"/>
    <property type="match status" value="1"/>
</dbReference>
<evidence type="ECO:0000259" key="7">
    <source>
        <dbReference type="PROSITE" id="PS50045"/>
    </source>
</evidence>
<dbReference type="AlphaFoldDB" id="A0A6N9TC24"/>
<keyword evidence="9" id="KW-1185">Reference proteome</keyword>
<gene>
    <name evidence="8" type="ORF">GTQ48_03975</name>
</gene>
<accession>A0A6N9TC24</accession>
<dbReference type="InterPro" id="IPR009057">
    <property type="entry name" value="Homeodomain-like_sf"/>
</dbReference>
<dbReference type="InterPro" id="IPR011006">
    <property type="entry name" value="CheY-like_superfamily"/>
</dbReference>
<reference evidence="8 9" key="1">
    <citation type="submission" date="2020-01" db="EMBL/GenBank/DDBJ databases">
        <title>Genomes of bacteria type strains.</title>
        <authorList>
            <person name="Chen J."/>
            <person name="Zhu S."/>
            <person name="Yang J."/>
        </authorList>
    </citation>
    <scope>NUCLEOTIDE SEQUENCE [LARGE SCALE GENOMIC DNA]</scope>
    <source>
        <strain evidence="8 9">LMG 24078</strain>
    </source>
</reference>
<evidence type="ECO:0000256" key="2">
    <source>
        <dbReference type="ARBA" id="ARBA00022840"/>
    </source>
</evidence>
<dbReference type="Pfam" id="PF06490">
    <property type="entry name" value="FleQ"/>
    <property type="match status" value="1"/>
</dbReference>
<dbReference type="InterPro" id="IPR002078">
    <property type="entry name" value="Sigma_54_int"/>
</dbReference>
<keyword evidence="5" id="KW-0804">Transcription</keyword>
<dbReference type="SMART" id="SM00382">
    <property type="entry name" value="AAA"/>
    <property type="match status" value="1"/>
</dbReference>
<comment type="caution">
    <text evidence="8">The sequence shown here is derived from an EMBL/GenBank/DDBJ whole genome shotgun (WGS) entry which is preliminary data.</text>
</comment>
<dbReference type="Proteomes" id="UP000471381">
    <property type="component" value="Unassembled WGS sequence"/>
</dbReference>
<evidence type="ECO:0000256" key="5">
    <source>
        <dbReference type="ARBA" id="ARBA00023163"/>
    </source>
</evidence>
<keyword evidence="1" id="KW-0547">Nucleotide-binding</keyword>
<evidence type="ECO:0000256" key="6">
    <source>
        <dbReference type="SAM" id="MobiDB-lite"/>
    </source>
</evidence>
<feature type="domain" description="Sigma-54 factor interaction" evidence="7">
    <location>
        <begin position="130"/>
        <end position="358"/>
    </location>
</feature>
<dbReference type="InterPro" id="IPR010518">
    <property type="entry name" value="FleQ"/>
</dbReference>
<dbReference type="InterPro" id="IPR058031">
    <property type="entry name" value="AAA_lid_NorR"/>
</dbReference>
<dbReference type="RefSeq" id="WP_163105272.1">
    <property type="nucleotide sequence ID" value="NZ_JAAAWO010000002.1"/>
</dbReference>
<evidence type="ECO:0000256" key="1">
    <source>
        <dbReference type="ARBA" id="ARBA00022741"/>
    </source>
</evidence>
<dbReference type="Pfam" id="PF02954">
    <property type="entry name" value="HTH_8"/>
    <property type="match status" value="1"/>
</dbReference>
<dbReference type="Gene3D" id="1.10.8.60">
    <property type="match status" value="1"/>
</dbReference>
<evidence type="ECO:0000313" key="9">
    <source>
        <dbReference type="Proteomes" id="UP000471381"/>
    </source>
</evidence>
<dbReference type="SUPFAM" id="SSF52172">
    <property type="entry name" value="CheY-like"/>
    <property type="match status" value="1"/>
</dbReference>
<evidence type="ECO:0000256" key="4">
    <source>
        <dbReference type="ARBA" id="ARBA00023125"/>
    </source>
</evidence>
<dbReference type="SUPFAM" id="SSF46689">
    <property type="entry name" value="Homeodomain-like"/>
    <property type="match status" value="1"/>
</dbReference>
<dbReference type="PRINTS" id="PR01590">
    <property type="entry name" value="HTHFIS"/>
</dbReference>
<name>A0A6N9TC24_9ALTE</name>
<keyword evidence="4" id="KW-0238">DNA-binding</keyword>
<organism evidence="8 9">
    <name type="scientific">Alteromonas genovensis</name>
    <dbReference type="NCBI Taxonomy" id="471225"/>
    <lineage>
        <taxon>Bacteria</taxon>
        <taxon>Pseudomonadati</taxon>
        <taxon>Pseudomonadota</taxon>
        <taxon>Gammaproteobacteria</taxon>
        <taxon>Alteromonadales</taxon>
        <taxon>Alteromonadaceae</taxon>
        <taxon>Alteromonas/Salinimonas group</taxon>
        <taxon>Alteromonas</taxon>
    </lineage>
</organism>
<protein>
    <submittedName>
        <fullName evidence="8">AAA domain-containing protein</fullName>
    </submittedName>
</protein>
<sequence length="491" mass="55097">MKDILLVSDNQELIQNLETIVTFMGESCLSRGLTDCDTYLSSSGADAVLIEHTSAAIVNKLVTKYPHIPFVALVQNEGEANVNCNLVSVISTPLTYPVLTQAIHRCQEYSRRKPNLSKSSGTKTRLFRSLVGKSDQIQIVRRLVEQVAPTDATVLILGESGTGKEVVARNVHFFSERKDGPFIPVNCGAIPGELLESELFGHEKGAFTGAISARKGRFELAEGGTLFLDEIGDMPLQMQVKLLRVLQEKTFERVGGTKPLKCNVRIVAATHRDLETMISQDKFREDLYYRLNVFPIDSPALRQRKDDIPLLLQEINSRIQGDGVDGVRFTERAIASLMEHEWAGNVRELSNLVERLTILYPGHIVDISDLPEKYQYGDAVAYEPDYPEEILEREAFNSLFAESAAQERLEEQELEQGESSETAQDSFISSTLPEEGVNLKEYLSELEVNLIRQALESQEWVVARAADKLGMRRTTLVEKMRKYDIQRTEDA</sequence>
<dbReference type="Gene3D" id="3.40.50.300">
    <property type="entry name" value="P-loop containing nucleotide triphosphate hydrolases"/>
    <property type="match status" value="1"/>
</dbReference>
<evidence type="ECO:0000256" key="3">
    <source>
        <dbReference type="ARBA" id="ARBA00023015"/>
    </source>
</evidence>
<dbReference type="CDD" id="cd00009">
    <property type="entry name" value="AAA"/>
    <property type="match status" value="1"/>
</dbReference>
<dbReference type="InterPro" id="IPR025662">
    <property type="entry name" value="Sigma_54_int_dom_ATP-bd_1"/>
</dbReference>
<keyword evidence="3" id="KW-0805">Transcription regulation</keyword>
<dbReference type="PANTHER" id="PTHR32071">
    <property type="entry name" value="TRANSCRIPTIONAL REGULATORY PROTEIN"/>
    <property type="match status" value="1"/>
</dbReference>